<dbReference type="GO" id="GO:0016616">
    <property type="term" value="F:oxidoreductase activity, acting on the CH-OH group of donors, NAD or NADP as acceptor"/>
    <property type="evidence" value="ECO:0007669"/>
    <property type="project" value="TreeGrafter"/>
</dbReference>
<dbReference type="AlphaFoldDB" id="A0A4S4G281"/>
<evidence type="ECO:0000256" key="2">
    <source>
        <dbReference type="ARBA" id="ARBA00023002"/>
    </source>
</evidence>
<evidence type="ECO:0000256" key="8">
    <source>
        <dbReference type="ARBA" id="ARBA00052953"/>
    </source>
</evidence>
<dbReference type="EC" id="1.1.1.391" evidence="9"/>
<dbReference type="InterPro" id="IPR002347">
    <property type="entry name" value="SDR_fam"/>
</dbReference>
<evidence type="ECO:0000256" key="7">
    <source>
        <dbReference type="ARBA" id="ARBA00052497"/>
    </source>
</evidence>
<dbReference type="PRINTS" id="PR00080">
    <property type="entry name" value="SDRFAMILY"/>
</dbReference>
<keyword evidence="3" id="KW-0443">Lipid metabolism</keyword>
<dbReference type="PRINTS" id="PR00081">
    <property type="entry name" value="GDHRDH"/>
</dbReference>
<evidence type="ECO:0000313" key="11">
    <source>
        <dbReference type="EMBL" id="THG37323.1"/>
    </source>
</evidence>
<evidence type="ECO:0000256" key="6">
    <source>
        <dbReference type="ARBA" id="ARBA00050953"/>
    </source>
</evidence>
<comment type="caution">
    <text evidence="11">The sequence shown here is derived from an EMBL/GenBank/DDBJ whole genome shotgun (WGS) entry which is preliminary data.</text>
</comment>
<proteinExistence type="inferred from homology"/>
<dbReference type="GO" id="GO:0008202">
    <property type="term" value="P:steroid metabolic process"/>
    <property type="evidence" value="ECO:0007669"/>
    <property type="project" value="UniProtKB-KW"/>
</dbReference>
<dbReference type="PROSITE" id="PS00061">
    <property type="entry name" value="ADH_SHORT"/>
    <property type="match status" value="1"/>
</dbReference>
<evidence type="ECO:0000256" key="9">
    <source>
        <dbReference type="ARBA" id="ARBA00067031"/>
    </source>
</evidence>
<dbReference type="Pfam" id="PF13561">
    <property type="entry name" value="adh_short_C2"/>
    <property type="match status" value="1"/>
</dbReference>
<protein>
    <recommendedName>
        <fullName evidence="9">3beta-hydroxycholanate 3-dehydrogenase (NAD(+))</fullName>
        <ecNumber evidence="9">1.1.1.391</ecNumber>
    </recommendedName>
    <alternativeName>
        <fullName evidence="10">NAD-dependent bile acid 3beta-dehydrogenase</fullName>
    </alternativeName>
</protein>
<organism evidence="11 12">
    <name type="scientific">Adlercreutzia caecimuris</name>
    <dbReference type="NCBI Taxonomy" id="671266"/>
    <lineage>
        <taxon>Bacteria</taxon>
        <taxon>Bacillati</taxon>
        <taxon>Actinomycetota</taxon>
        <taxon>Coriobacteriia</taxon>
        <taxon>Eggerthellales</taxon>
        <taxon>Eggerthellaceae</taxon>
        <taxon>Adlercreutzia</taxon>
    </lineage>
</organism>
<comment type="catalytic activity">
    <reaction evidence="7">
        <text>7alpha,12alpha-dihydroxy-3-oxo-5beta-cholan-24-oate + NADH + H(+) = isocholate + NAD(+)</text>
        <dbReference type="Rhea" id="RHEA:47512"/>
        <dbReference type="ChEBI" id="CHEBI:15378"/>
        <dbReference type="ChEBI" id="CHEBI:57540"/>
        <dbReference type="ChEBI" id="CHEBI:57945"/>
        <dbReference type="ChEBI" id="CHEBI:87735"/>
        <dbReference type="ChEBI" id="CHEBI:87736"/>
    </reaction>
    <physiologicalReaction direction="left-to-right" evidence="7">
        <dbReference type="Rhea" id="RHEA:47513"/>
    </physiologicalReaction>
</comment>
<evidence type="ECO:0000256" key="4">
    <source>
        <dbReference type="ARBA" id="ARBA00023221"/>
    </source>
</evidence>
<dbReference type="RefSeq" id="WP_136434225.1">
    <property type="nucleotide sequence ID" value="NZ_SSTJ01000006.1"/>
</dbReference>
<sequence length="265" mass="27445">MRLQDKVIVVTAATRGIGAAIVRACAQEGATVYIGARNMERAQNEADEMTAAGFAVKCVYNDASKPDSYQSMIDTVVAAEGRIDGLVNNFGGTNPAEDKDLLNTSYDDFISGVDANVGSVFLGCQAAAREMVKTGGGSIVNISSIAGSVPDISQLAYGTAKAAINHMTKSMAVQLARANIRVNAVAPGMTATDAVADNLSDEFKAFFLRHIPLGRMADPAHIAAAVVYFLGDESAATTGQLIEVAGGFGLATPIYADAMDAAVAR</sequence>
<dbReference type="Gene3D" id="3.40.50.720">
    <property type="entry name" value="NAD(P)-binding Rossmann-like Domain"/>
    <property type="match status" value="1"/>
</dbReference>
<dbReference type="Proteomes" id="UP000308978">
    <property type="component" value="Unassembled WGS sequence"/>
</dbReference>
<keyword evidence="4" id="KW-0753">Steroid metabolism</keyword>
<keyword evidence="2" id="KW-0560">Oxidoreductase</keyword>
<dbReference type="SUPFAM" id="SSF51735">
    <property type="entry name" value="NAD(P)-binding Rossmann-fold domains"/>
    <property type="match status" value="1"/>
</dbReference>
<comment type="catalytic activity">
    <reaction evidence="8">
        <text>3-oxo-5beta-cholan-24-oate + NADH + H(+) = isolithocholate + NAD(+)</text>
        <dbReference type="Rhea" id="RHEA:47508"/>
        <dbReference type="ChEBI" id="CHEBI:11867"/>
        <dbReference type="ChEBI" id="CHEBI:15378"/>
        <dbReference type="ChEBI" id="CHEBI:57540"/>
        <dbReference type="ChEBI" id="CHEBI:57945"/>
        <dbReference type="ChEBI" id="CHEBI:87728"/>
        <dbReference type="EC" id="1.1.1.391"/>
    </reaction>
    <physiologicalReaction direction="left-to-right" evidence="8">
        <dbReference type="Rhea" id="RHEA:47509"/>
    </physiologicalReaction>
</comment>
<evidence type="ECO:0000256" key="3">
    <source>
        <dbReference type="ARBA" id="ARBA00023098"/>
    </source>
</evidence>
<dbReference type="PANTHER" id="PTHR42760:SF133">
    <property type="entry name" value="3-OXOACYL-[ACYL-CARRIER-PROTEIN] REDUCTASE"/>
    <property type="match status" value="1"/>
</dbReference>
<comment type="catalytic activity">
    <reaction evidence="6">
        <text>3-oxochenodeoxycholate + NADH + H(+) = isochenodeoxycholate + NAD(+)</text>
        <dbReference type="Rhea" id="RHEA:47516"/>
        <dbReference type="ChEBI" id="CHEBI:15378"/>
        <dbReference type="ChEBI" id="CHEBI:57540"/>
        <dbReference type="ChEBI" id="CHEBI:57945"/>
        <dbReference type="ChEBI" id="CHEBI:87730"/>
        <dbReference type="ChEBI" id="CHEBI:87731"/>
    </reaction>
    <physiologicalReaction direction="left-to-right" evidence="6">
        <dbReference type="Rhea" id="RHEA:47517"/>
    </physiologicalReaction>
</comment>
<comment type="similarity">
    <text evidence="1">Belongs to the short-chain dehydrogenases/reductases (SDR) family.</text>
</comment>
<reference evidence="11 12" key="1">
    <citation type="submission" date="2019-04" db="EMBL/GenBank/DDBJ databases">
        <title>Microbes associate with the intestines of laboratory mice.</title>
        <authorList>
            <person name="Navarre W."/>
            <person name="Wong E."/>
            <person name="Huang K.C."/>
            <person name="Tropini C."/>
            <person name="Ng K."/>
            <person name="Yu B."/>
        </authorList>
    </citation>
    <scope>NUCLEOTIDE SEQUENCE [LARGE SCALE GENOMIC DNA]</scope>
    <source>
        <strain evidence="11 12">NM80_B27</strain>
    </source>
</reference>
<gene>
    <name evidence="11" type="ORF">E5986_06070</name>
</gene>
<name>A0A4S4G281_9ACTN</name>
<dbReference type="FunFam" id="3.40.50.720:FF:000084">
    <property type="entry name" value="Short-chain dehydrogenase reductase"/>
    <property type="match status" value="1"/>
</dbReference>
<evidence type="ECO:0000313" key="12">
    <source>
        <dbReference type="Proteomes" id="UP000308978"/>
    </source>
</evidence>
<comment type="catalytic activity">
    <reaction evidence="5">
        <text>12alpha-hydroxy-3-oxo-5beta-cholan-24-oate + NADH + H(+) = isodeoxycholate + NAD(+)</text>
        <dbReference type="Rhea" id="RHEA:47492"/>
        <dbReference type="ChEBI" id="CHEBI:15378"/>
        <dbReference type="ChEBI" id="CHEBI:57540"/>
        <dbReference type="ChEBI" id="CHEBI:57945"/>
        <dbReference type="ChEBI" id="CHEBI:87733"/>
        <dbReference type="ChEBI" id="CHEBI:87734"/>
    </reaction>
    <physiologicalReaction direction="left-to-right" evidence="5">
        <dbReference type="Rhea" id="RHEA:47493"/>
    </physiologicalReaction>
</comment>
<dbReference type="PANTHER" id="PTHR42760">
    <property type="entry name" value="SHORT-CHAIN DEHYDROGENASES/REDUCTASES FAMILY MEMBER"/>
    <property type="match status" value="1"/>
</dbReference>
<evidence type="ECO:0000256" key="5">
    <source>
        <dbReference type="ARBA" id="ARBA00050257"/>
    </source>
</evidence>
<evidence type="ECO:0000256" key="10">
    <source>
        <dbReference type="ARBA" id="ARBA00081284"/>
    </source>
</evidence>
<dbReference type="InterPro" id="IPR020904">
    <property type="entry name" value="Sc_DH/Rdtase_CS"/>
</dbReference>
<accession>A0A4S4G281</accession>
<evidence type="ECO:0000256" key="1">
    <source>
        <dbReference type="ARBA" id="ARBA00006484"/>
    </source>
</evidence>
<dbReference type="EMBL" id="SSTJ01000006">
    <property type="protein sequence ID" value="THG37323.1"/>
    <property type="molecule type" value="Genomic_DNA"/>
</dbReference>
<dbReference type="InterPro" id="IPR036291">
    <property type="entry name" value="NAD(P)-bd_dom_sf"/>
</dbReference>